<organism evidence="8 9">
    <name type="scientific">Acetivibrio straminisolvens JCM 21531</name>
    <dbReference type="NCBI Taxonomy" id="1294263"/>
    <lineage>
        <taxon>Bacteria</taxon>
        <taxon>Bacillati</taxon>
        <taxon>Bacillota</taxon>
        <taxon>Clostridia</taxon>
        <taxon>Eubacteriales</taxon>
        <taxon>Oscillospiraceae</taxon>
        <taxon>Acetivibrio</taxon>
    </lineage>
</organism>
<evidence type="ECO:0000256" key="7">
    <source>
        <dbReference type="RuleBase" id="RU000599"/>
    </source>
</evidence>
<keyword evidence="9" id="KW-1185">Reference proteome</keyword>
<gene>
    <name evidence="6" type="primary">hisB</name>
    <name evidence="8" type="ORF">JCM21531_1736</name>
</gene>
<dbReference type="EMBL" id="BAVR01000016">
    <property type="protein sequence ID" value="GAE88301.1"/>
    <property type="molecule type" value="Genomic_DNA"/>
</dbReference>
<dbReference type="NCBIfam" id="NF002114">
    <property type="entry name" value="PRK00951.2-4"/>
    <property type="match status" value="1"/>
</dbReference>
<dbReference type="Proteomes" id="UP000019109">
    <property type="component" value="Unassembled WGS sequence"/>
</dbReference>
<comment type="caution">
    <text evidence="8">The sequence shown here is derived from an EMBL/GenBank/DDBJ whole genome shotgun (WGS) entry which is preliminary data.</text>
</comment>
<dbReference type="CDD" id="cd07914">
    <property type="entry name" value="IGPD"/>
    <property type="match status" value="1"/>
</dbReference>
<evidence type="ECO:0000256" key="5">
    <source>
        <dbReference type="ARBA" id="ARBA00023239"/>
    </source>
</evidence>
<dbReference type="FunFam" id="3.30.230.40:FF:000003">
    <property type="entry name" value="Imidazoleglycerol-phosphate dehydratase HisB"/>
    <property type="match status" value="1"/>
</dbReference>
<dbReference type="GO" id="GO:0004424">
    <property type="term" value="F:imidazoleglycerol-phosphate dehydratase activity"/>
    <property type="evidence" value="ECO:0007669"/>
    <property type="project" value="UniProtKB-UniRule"/>
</dbReference>
<keyword evidence="3 6" id="KW-0028">Amino-acid biosynthesis</keyword>
<dbReference type="InterPro" id="IPR038494">
    <property type="entry name" value="IGPD_sf"/>
</dbReference>
<comment type="pathway">
    <text evidence="1 6 7">Amino-acid biosynthesis; L-histidine biosynthesis; L-histidine from 5-phospho-alpha-D-ribose 1-diphosphate: step 6/9.</text>
</comment>
<protein>
    <recommendedName>
        <fullName evidence="2 6">Imidazoleglycerol-phosphate dehydratase</fullName>
        <shortName evidence="6">IGPD</shortName>
        <ecNumber evidence="6 7">4.2.1.19</ecNumber>
    </recommendedName>
</protein>
<dbReference type="InterPro" id="IPR000807">
    <property type="entry name" value="ImidazoleglycerolP_deHydtase"/>
</dbReference>
<evidence type="ECO:0000256" key="1">
    <source>
        <dbReference type="ARBA" id="ARBA00005047"/>
    </source>
</evidence>
<dbReference type="PROSITE" id="PS00955">
    <property type="entry name" value="IGP_DEHYDRATASE_2"/>
    <property type="match status" value="1"/>
</dbReference>
<dbReference type="AlphaFoldDB" id="W4V536"/>
<dbReference type="OrthoDB" id="9790411at2"/>
<evidence type="ECO:0000313" key="8">
    <source>
        <dbReference type="EMBL" id="GAE88301.1"/>
    </source>
</evidence>
<dbReference type="UniPathway" id="UPA00031">
    <property type="reaction ID" value="UER00011"/>
</dbReference>
<dbReference type="GO" id="GO:0000105">
    <property type="term" value="P:L-histidine biosynthetic process"/>
    <property type="evidence" value="ECO:0007669"/>
    <property type="project" value="UniProtKB-UniRule"/>
</dbReference>
<comment type="subcellular location">
    <subcellularLocation>
        <location evidence="6 7">Cytoplasm</location>
    </subcellularLocation>
</comment>
<dbReference type="NCBIfam" id="NF002109">
    <property type="entry name" value="PRK00951.1-5"/>
    <property type="match status" value="1"/>
</dbReference>
<dbReference type="GO" id="GO:0005737">
    <property type="term" value="C:cytoplasm"/>
    <property type="evidence" value="ECO:0007669"/>
    <property type="project" value="UniProtKB-SubCell"/>
</dbReference>
<proteinExistence type="inferred from homology"/>
<dbReference type="NCBIfam" id="NF002111">
    <property type="entry name" value="PRK00951.2-1"/>
    <property type="match status" value="1"/>
</dbReference>
<dbReference type="InterPro" id="IPR020565">
    <property type="entry name" value="ImidazoleglycerP_deHydtase_CS"/>
</dbReference>
<keyword evidence="5 6" id="KW-0456">Lyase</keyword>
<dbReference type="NCBIfam" id="NF002112">
    <property type="entry name" value="PRK00951.2-2"/>
    <property type="match status" value="1"/>
</dbReference>
<comment type="catalytic activity">
    <reaction evidence="6 7">
        <text>D-erythro-1-(imidazol-4-yl)glycerol 3-phosphate = 3-(imidazol-4-yl)-2-oxopropyl phosphate + H2O</text>
        <dbReference type="Rhea" id="RHEA:11040"/>
        <dbReference type="ChEBI" id="CHEBI:15377"/>
        <dbReference type="ChEBI" id="CHEBI:57766"/>
        <dbReference type="ChEBI" id="CHEBI:58278"/>
        <dbReference type="EC" id="4.2.1.19"/>
    </reaction>
</comment>
<dbReference type="PANTHER" id="PTHR23133">
    <property type="entry name" value="IMIDAZOLEGLYCEROL-PHOSPHATE DEHYDRATASE HIS7"/>
    <property type="match status" value="1"/>
</dbReference>
<sequence length="195" mass="21425">MSRKSEISRKTGETDISLSINIDGSGKGNITTGVGFLDHMLNLFARHGLFDLDVKAKGDLEVDAHHTVEDVGIVLGQAINQALGEKKSIRRYGSSFVPMDETLVLVALDLSGRPYLVFDAELKCERLGNMETELVEEFFRAVAFNAGITLHIKALYGSNTHHIIEAMFKAFGRALDDATRKDDRIEGVMSTKGIL</sequence>
<dbReference type="NCBIfam" id="NF002116">
    <property type="entry name" value="PRK00951.2-6"/>
    <property type="match status" value="1"/>
</dbReference>
<dbReference type="Gene3D" id="3.30.230.40">
    <property type="entry name" value="Imidazole glycerol phosphate dehydratase, domain 1"/>
    <property type="match status" value="2"/>
</dbReference>
<dbReference type="STRING" id="1294263.JCM21531_1736"/>
<evidence type="ECO:0000256" key="4">
    <source>
        <dbReference type="ARBA" id="ARBA00023102"/>
    </source>
</evidence>
<dbReference type="EC" id="4.2.1.19" evidence="6 7"/>
<dbReference type="NCBIfam" id="NF002107">
    <property type="entry name" value="PRK00951.1-2"/>
    <property type="match status" value="1"/>
</dbReference>
<evidence type="ECO:0000256" key="2">
    <source>
        <dbReference type="ARBA" id="ARBA00016664"/>
    </source>
</evidence>
<comment type="similarity">
    <text evidence="6 7">Belongs to the imidazoleglycerol-phosphate dehydratase family.</text>
</comment>
<dbReference type="FunFam" id="3.30.230.40:FF:000001">
    <property type="entry name" value="Imidazoleglycerol-phosphate dehydratase HisB"/>
    <property type="match status" value="1"/>
</dbReference>
<evidence type="ECO:0000256" key="3">
    <source>
        <dbReference type="ARBA" id="ARBA00022605"/>
    </source>
</evidence>
<name>W4V536_9FIRM</name>
<dbReference type="PROSITE" id="PS00954">
    <property type="entry name" value="IGP_DEHYDRATASE_1"/>
    <property type="match status" value="1"/>
</dbReference>
<evidence type="ECO:0000256" key="6">
    <source>
        <dbReference type="HAMAP-Rule" id="MF_00076"/>
    </source>
</evidence>
<evidence type="ECO:0000313" key="9">
    <source>
        <dbReference type="Proteomes" id="UP000019109"/>
    </source>
</evidence>
<dbReference type="PANTHER" id="PTHR23133:SF2">
    <property type="entry name" value="IMIDAZOLEGLYCEROL-PHOSPHATE DEHYDRATASE"/>
    <property type="match status" value="1"/>
</dbReference>
<dbReference type="SUPFAM" id="SSF54211">
    <property type="entry name" value="Ribosomal protein S5 domain 2-like"/>
    <property type="match status" value="2"/>
</dbReference>
<dbReference type="NCBIfam" id="NF002115">
    <property type="entry name" value="PRK00951.2-5"/>
    <property type="match status" value="1"/>
</dbReference>
<dbReference type="Pfam" id="PF00475">
    <property type="entry name" value="IGPD"/>
    <property type="match status" value="1"/>
</dbReference>
<keyword evidence="4 6" id="KW-0368">Histidine biosynthesis</keyword>
<dbReference type="HAMAP" id="MF_00076">
    <property type="entry name" value="HisB"/>
    <property type="match status" value="1"/>
</dbReference>
<reference evidence="8" key="1">
    <citation type="journal article" date="2014" name="Genome Announc.">
        <title>Draft Genome Sequence of Clostridium straminisolvens Strain JCM 21531T, Isolated from a Cellulose-Degrading Bacterial Community.</title>
        <authorList>
            <person name="Yuki M."/>
            <person name="Oshima K."/>
            <person name="Suda W."/>
            <person name="Sakamoto M."/>
            <person name="Kitamura K."/>
            <person name="Iida T."/>
            <person name="Hattori M."/>
            <person name="Ohkuma M."/>
        </authorList>
    </citation>
    <scope>NUCLEOTIDE SEQUENCE [LARGE SCALE GENOMIC DNA]</scope>
    <source>
        <strain evidence="8">JCM 21531</strain>
    </source>
</reference>
<keyword evidence="6" id="KW-0963">Cytoplasm</keyword>
<accession>W4V536</accession>
<dbReference type="RefSeq" id="WP_038288339.1">
    <property type="nucleotide sequence ID" value="NZ_BAVR01000016.1"/>
</dbReference>
<dbReference type="InterPro" id="IPR020568">
    <property type="entry name" value="Ribosomal_Su5_D2-typ_SF"/>
</dbReference>